<dbReference type="PANTHER" id="PTHR46796:SF14">
    <property type="entry name" value="TRANSCRIPTIONAL REGULATORY PROTEIN"/>
    <property type="match status" value="1"/>
</dbReference>
<gene>
    <name evidence="6" type="ORF">E2C06_04565</name>
</gene>
<dbReference type="PRINTS" id="PR00032">
    <property type="entry name" value="HTHARAC"/>
</dbReference>
<keyword evidence="3" id="KW-0804">Transcription</keyword>
<accession>A0A4R5QLL8</accession>
<evidence type="ECO:0000256" key="2">
    <source>
        <dbReference type="ARBA" id="ARBA00023125"/>
    </source>
</evidence>
<dbReference type="Gene3D" id="1.10.10.60">
    <property type="entry name" value="Homeodomain-like"/>
    <property type="match status" value="2"/>
</dbReference>
<dbReference type="SMART" id="SM00342">
    <property type="entry name" value="HTH_ARAC"/>
    <property type="match status" value="1"/>
</dbReference>
<dbReference type="OrthoDB" id="110167at2"/>
<evidence type="ECO:0000313" key="7">
    <source>
        <dbReference type="Proteomes" id="UP000295096"/>
    </source>
</evidence>
<feature type="domain" description="HTH araC/xylS-type" evidence="5">
    <location>
        <begin position="208"/>
        <end position="306"/>
    </location>
</feature>
<dbReference type="InterPro" id="IPR020449">
    <property type="entry name" value="Tscrpt_reg_AraC-type_HTH"/>
</dbReference>
<evidence type="ECO:0000259" key="5">
    <source>
        <dbReference type="PROSITE" id="PS01124"/>
    </source>
</evidence>
<keyword evidence="2" id="KW-0238">DNA-binding</keyword>
<dbReference type="EMBL" id="SMSJ01000004">
    <property type="protein sequence ID" value="TDH63607.1"/>
    <property type="molecule type" value="Genomic_DNA"/>
</dbReference>
<proteinExistence type="predicted"/>
<dbReference type="PROSITE" id="PS00041">
    <property type="entry name" value="HTH_ARAC_FAMILY_1"/>
    <property type="match status" value="1"/>
</dbReference>
<dbReference type="InterPro" id="IPR018062">
    <property type="entry name" value="HTH_AraC-typ_CS"/>
</dbReference>
<keyword evidence="1" id="KW-0805">Transcription regulation</keyword>
<dbReference type="PANTHER" id="PTHR46796">
    <property type="entry name" value="HTH-TYPE TRANSCRIPTIONAL ACTIVATOR RHAS-RELATED"/>
    <property type="match status" value="1"/>
</dbReference>
<keyword evidence="7" id="KW-1185">Reference proteome</keyword>
<dbReference type="GO" id="GO:0003700">
    <property type="term" value="F:DNA-binding transcription factor activity"/>
    <property type="evidence" value="ECO:0007669"/>
    <property type="project" value="InterPro"/>
</dbReference>
<evidence type="ECO:0000256" key="1">
    <source>
        <dbReference type="ARBA" id="ARBA00023015"/>
    </source>
</evidence>
<feature type="region of interest" description="Disordered" evidence="4">
    <location>
        <begin position="1"/>
        <end position="32"/>
    </location>
</feature>
<dbReference type="Pfam" id="PF12833">
    <property type="entry name" value="HTH_18"/>
    <property type="match status" value="1"/>
</dbReference>
<dbReference type="PROSITE" id="PS01124">
    <property type="entry name" value="HTH_ARAC_FAMILY_2"/>
    <property type="match status" value="1"/>
</dbReference>
<evidence type="ECO:0000256" key="3">
    <source>
        <dbReference type="ARBA" id="ARBA00023163"/>
    </source>
</evidence>
<protein>
    <submittedName>
        <fullName evidence="6">AraC family transcriptional regulator</fullName>
    </submittedName>
</protein>
<dbReference type="InterPro" id="IPR018060">
    <property type="entry name" value="HTH_AraC"/>
</dbReference>
<organism evidence="6 7">
    <name type="scientific">Dankookia rubra</name>
    <dbReference type="NCBI Taxonomy" id="1442381"/>
    <lineage>
        <taxon>Bacteria</taxon>
        <taxon>Pseudomonadati</taxon>
        <taxon>Pseudomonadota</taxon>
        <taxon>Alphaproteobacteria</taxon>
        <taxon>Acetobacterales</taxon>
        <taxon>Roseomonadaceae</taxon>
        <taxon>Dankookia</taxon>
    </lineage>
</organism>
<evidence type="ECO:0000256" key="4">
    <source>
        <dbReference type="SAM" id="MobiDB-lite"/>
    </source>
</evidence>
<dbReference type="SUPFAM" id="SSF46689">
    <property type="entry name" value="Homeodomain-like"/>
    <property type="match status" value="2"/>
</dbReference>
<dbReference type="InterPro" id="IPR009057">
    <property type="entry name" value="Homeodomain-like_sf"/>
</dbReference>
<dbReference type="Proteomes" id="UP000295096">
    <property type="component" value="Unassembled WGS sequence"/>
</dbReference>
<reference evidence="6 7" key="1">
    <citation type="journal article" date="2016" name="J. Microbiol.">
        <title>Dankookia rubra gen. nov., sp. nov., an alphaproteobacterium isolated from sediment of a shallow stream.</title>
        <authorList>
            <person name="Kim W.H."/>
            <person name="Kim D.H."/>
            <person name="Kang K."/>
            <person name="Ahn T.Y."/>
        </authorList>
    </citation>
    <scope>NUCLEOTIDE SEQUENCE [LARGE SCALE GENOMIC DNA]</scope>
    <source>
        <strain evidence="6 7">JCM30602</strain>
    </source>
</reference>
<dbReference type="AlphaFoldDB" id="A0A4R5QLL8"/>
<dbReference type="InterPro" id="IPR050204">
    <property type="entry name" value="AraC_XylS_family_regulators"/>
</dbReference>
<dbReference type="GO" id="GO:0043565">
    <property type="term" value="F:sequence-specific DNA binding"/>
    <property type="evidence" value="ECO:0007669"/>
    <property type="project" value="InterPro"/>
</dbReference>
<comment type="caution">
    <text evidence="6">The sequence shown here is derived from an EMBL/GenBank/DDBJ whole genome shotgun (WGS) entry which is preliminary data.</text>
</comment>
<sequence>MFLQANVDPQPPGLSHRAYPSPGIPGRPASGLPLESAWRSTGGCHDDGWARTAVLASRWIDPSSERRRAEATTPADCHVLAISLQRTRMRLSAGRRDIFDGVMAAGAVQVTKPGQTLVAEFDTPCDFIHIRLPRHFVETDGLGARMADAAGRVLRDPLAAQLARSLADRPHAREPLYAESIARTLLLRLAAHQAVPPTTCPLPKWRLRRVQDYLESNLSEAVTLIDLAQVAGLSRSYFAAQFRATTGYRPHDYVVAHRIDRAKAMLAEDHTPLVEIALAVGFQTQAHFSTVFKRCTGTTPGRWRLAHLPQR</sequence>
<name>A0A4R5QLL8_9PROT</name>
<evidence type="ECO:0000313" key="6">
    <source>
        <dbReference type="EMBL" id="TDH63607.1"/>
    </source>
</evidence>